<comment type="similarity">
    <text evidence="1">Belongs to the UPF0696 family.</text>
</comment>
<reference evidence="2" key="1">
    <citation type="submission" date="2021-01" db="EMBL/GenBank/DDBJ databases">
        <authorList>
            <person name="Corre E."/>
            <person name="Pelletier E."/>
            <person name="Niang G."/>
            <person name="Scheremetjew M."/>
            <person name="Finn R."/>
            <person name="Kale V."/>
            <person name="Holt S."/>
            <person name="Cochrane G."/>
            <person name="Meng A."/>
            <person name="Brown T."/>
            <person name="Cohen L."/>
        </authorList>
    </citation>
    <scope>NUCLEOTIDE SEQUENCE</scope>
    <source>
        <strain evidence="2">308</strain>
    </source>
</reference>
<protein>
    <submittedName>
        <fullName evidence="2">Uncharacterized protein</fullName>
    </submittedName>
</protein>
<dbReference type="Gene3D" id="3.30.760.10">
    <property type="entry name" value="RNA Cap, Translation Initiation Factor Eif4e"/>
    <property type="match status" value="1"/>
</dbReference>
<dbReference type="SUPFAM" id="SSF55418">
    <property type="entry name" value="eIF4e-like"/>
    <property type="match status" value="1"/>
</dbReference>
<gene>
    <name evidence="2" type="ORF">CHYS00102_LOCUS12205</name>
</gene>
<dbReference type="Pfam" id="PF08939">
    <property type="entry name" value="Bles03"/>
    <property type="match status" value="1"/>
</dbReference>
<dbReference type="InterPro" id="IPR023398">
    <property type="entry name" value="TIF_eIF4e-like"/>
</dbReference>
<organism evidence="2">
    <name type="scientific">Corethron hystrix</name>
    <dbReference type="NCBI Taxonomy" id="216773"/>
    <lineage>
        <taxon>Eukaryota</taxon>
        <taxon>Sar</taxon>
        <taxon>Stramenopiles</taxon>
        <taxon>Ochrophyta</taxon>
        <taxon>Bacillariophyta</taxon>
        <taxon>Coscinodiscophyceae</taxon>
        <taxon>Corethrophycidae</taxon>
        <taxon>Corethrales</taxon>
        <taxon>Corethraceae</taxon>
        <taxon>Corethron</taxon>
    </lineage>
</organism>
<dbReference type="InterPro" id="IPR015034">
    <property type="entry name" value="Bles03"/>
</dbReference>
<dbReference type="EMBL" id="HBFR01016712">
    <property type="protein sequence ID" value="CAD8885008.1"/>
    <property type="molecule type" value="Transcribed_RNA"/>
</dbReference>
<dbReference type="PANTHER" id="PTHR31977">
    <property type="entry name" value="UPF0696 PROTEIN C11ORF68"/>
    <property type="match status" value="1"/>
</dbReference>
<name>A0A7S1FSB7_9STRA</name>
<evidence type="ECO:0000313" key="2">
    <source>
        <dbReference type="EMBL" id="CAD8885008.1"/>
    </source>
</evidence>
<dbReference type="PANTHER" id="PTHR31977:SF1">
    <property type="entry name" value="UPF0696 PROTEIN C11ORF68"/>
    <property type="match status" value="1"/>
</dbReference>
<sequence length="161" mass="17794">MLFLPPGASTDGAWEKITRATADGRLGCSAKIAPCEGQVANVVCCVYVQDCTNKSEVQRVLQTLQNDLGFRIKCGFKPDFYTHLGKYQNNKWRLKPTLYSVAETLSWTTTSDEKKRNFGKGEATSSTSTVSRIDTAMVSSNETTKSDSRYLWDGTSFDAGH</sequence>
<proteinExistence type="inferred from homology"/>
<dbReference type="AlphaFoldDB" id="A0A7S1FSB7"/>
<accession>A0A7S1FSB7</accession>
<evidence type="ECO:0000256" key="1">
    <source>
        <dbReference type="ARBA" id="ARBA00010568"/>
    </source>
</evidence>